<dbReference type="EC" id="2.7.2.1" evidence="5"/>
<dbReference type="InParanoid" id="A0A3N4L0W6"/>
<evidence type="ECO:0000256" key="4">
    <source>
        <dbReference type="ARBA" id="ARBA00022840"/>
    </source>
</evidence>
<dbReference type="GO" id="GO:0006085">
    <property type="term" value="P:acetyl-CoA biosynthetic process"/>
    <property type="evidence" value="ECO:0007669"/>
    <property type="project" value="UniProtKB-UniRule"/>
</dbReference>
<keyword evidence="1 5" id="KW-0808">Transferase</keyword>
<protein>
    <recommendedName>
        <fullName evidence="5">Probable acetate kinase</fullName>
        <ecNumber evidence="5">2.7.2.1</ecNumber>
    </recommendedName>
    <alternativeName>
        <fullName evidence="5">Acetokinase</fullName>
    </alternativeName>
</protein>
<keyword evidence="7" id="KW-1185">Reference proteome</keyword>
<evidence type="ECO:0000256" key="1">
    <source>
        <dbReference type="ARBA" id="ARBA00022679"/>
    </source>
</evidence>
<dbReference type="InterPro" id="IPR004372">
    <property type="entry name" value="Ac/propionate_kinase"/>
</dbReference>
<organism evidence="6 7">
    <name type="scientific">Morchella conica CCBAS932</name>
    <dbReference type="NCBI Taxonomy" id="1392247"/>
    <lineage>
        <taxon>Eukaryota</taxon>
        <taxon>Fungi</taxon>
        <taxon>Dikarya</taxon>
        <taxon>Ascomycota</taxon>
        <taxon>Pezizomycotina</taxon>
        <taxon>Pezizomycetes</taxon>
        <taxon>Pezizales</taxon>
        <taxon>Morchellaceae</taxon>
        <taxon>Morchella</taxon>
    </lineage>
</organism>
<dbReference type="InterPro" id="IPR043129">
    <property type="entry name" value="ATPase_NBD"/>
</dbReference>
<feature type="active site" description="Proton donor/acceptor" evidence="5">
    <location>
        <position position="168"/>
    </location>
</feature>
<dbReference type="Gene3D" id="3.30.420.40">
    <property type="match status" value="2"/>
</dbReference>
<feature type="site" description="Transition state stabilizer" evidence="5">
    <location>
        <position position="262"/>
    </location>
</feature>
<keyword evidence="4 5" id="KW-0067">ATP-binding</keyword>
<sequence>MSTAKLILAINAGSSSVKLSLYSSTPPDSERKTGNAPCLILQSSVSNLTSPPAVFSYTHTENSSTSSNVKSKELPDVKSQDDAFKHFLEYLSKDSDLKQVNSGEDITFACHRIVHGGDYERPVVINEKSLNYLKELTDLAPLHNSPALSLVQTTLKQLPKTTNIAYFDTSFHTLSMPEHIKTYPVNLEHARRNKIRKYGFHGISYSFIVTEVAEYLKKSVEETSIIALHLGSGASACAIRNGKSLDNSMGLTPLEGLPGATRSGTVDPSLVFHYTSNAGRISHSGTEDMQISKAEEILNKKSGWSSIIGTTDFSKLKSDSPPPHSELVFDLFVDRIHNYIGAYFVKLRGKVDALVFAGGIGEKSFELREAVVDGVQCLGFSLNKRANENIEKENGIVLNIGEESARAPKVLICSTDEQFEMARECARDKEFWSKL</sequence>
<dbReference type="GO" id="GO:0008776">
    <property type="term" value="F:acetate kinase activity"/>
    <property type="evidence" value="ECO:0007669"/>
    <property type="project" value="UniProtKB-UniRule"/>
</dbReference>
<dbReference type="InterPro" id="IPR000890">
    <property type="entry name" value="Aliphatic_acid_kin_short-chain"/>
</dbReference>
<comment type="caution">
    <text evidence="5">Lacks conserved residue(s) required for the propagation of feature annotation.</text>
</comment>
<evidence type="ECO:0000256" key="3">
    <source>
        <dbReference type="ARBA" id="ARBA00022777"/>
    </source>
</evidence>
<dbReference type="Proteomes" id="UP000277580">
    <property type="component" value="Unassembled WGS sequence"/>
</dbReference>
<proteinExistence type="inferred from homology"/>
<reference evidence="6 7" key="1">
    <citation type="journal article" date="2018" name="Nat. Ecol. Evol.">
        <title>Pezizomycetes genomes reveal the molecular basis of ectomycorrhizal truffle lifestyle.</title>
        <authorList>
            <person name="Murat C."/>
            <person name="Payen T."/>
            <person name="Noel B."/>
            <person name="Kuo A."/>
            <person name="Morin E."/>
            <person name="Chen J."/>
            <person name="Kohler A."/>
            <person name="Krizsan K."/>
            <person name="Balestrini R."/>
            <person name="Da Silva C."/>
            <person name="Montanini B."/>
            <person name="Hainaut M."/>
            <person name="Levati E."/>
            <person name="Barry K.W."/>
            <person name="Belfiori B."/>
            <person name="Cichocki N."/>
            <person name="Clum A."/>
            <person name="Dockter R.B."/>
            <person name="Fauchery L."/>
            <person name="Guy J."/>
            <person name="Iotti M."/>
            <person name="Le Tacon F."/>
            <person name="Lindquist E.A."/>
            <person name="Lipzen A."/>
            <person name="Malagnac F."/>
            <person name="Mello A."/>
            <person name="Molinier V."/>
            <person name="Miyauchi S."/>
            <person name="Poulain J."/>
            <person name="Riccioni C."/>
            <person name="Rubini A."/>
            <person name="Sitrit Y."/>
            <person name="Splivallo R."/>
            <person name="Traeger S."/>
            <person name="Wang M."/>
            <person name="Zifcakova L."/>
            <person name="Wipf D."/>
            <person name="Zambonelli A."/>
            <person name="Paolocci F."/>
            <person name="Nowrousian M."/>
            <person name="Ottonello S."/>
            <person name="Baldrian P."/>
            <person name="Spatafora J.W."/>
            <person name="Henrissat B."/>
            <person name="Nagy L.G."/>
            <person name="Aury J.M."/>
            <person name="Wincker P."/>
            <person name="Grigoriev I.V."/>
            <person name="Bonfante P."/>
            <person name="Martin F.M."/>
        </authorList>
    </citation>
    <scope>NUCLEOTIDE SEQUENCE [LARGE SCALE GENOMIC DNA]</scope>
    <source>
        <strain evidence="6 7">CCBAS932</strain>
    </source>
</reference>
<dbReference type="STRING" id="1392247.A0A3N4L0W6"/>
<dbReference type="PROSITE" id="PS01076">
    <property type="entry name" value="ACETATE_KINASE_2"/>
    <property type="match status" value="1"/>
</dbReference>
<dbReference type="PROSITE" id="PS01075">
    <property type="entry name" value="ACETATE_KINASE_1"/>
    <property type="match status" value="1"/>
</dbReference>
<comment type="catalytic activity">
    <reaction evidence="5">
        <text>acetate + ATP = acetyl phosphate + ADP</text>
        <dbReference type="Rhea" id="RHEA:11352"/>
        <dbReference type="ChEBI" id="CHEBI:22191"/>
        <dbReference type="ChEBI" id="CHEBI:30089"/>
        <dbReference type="ChEBI" id="CHEBI:30616"/>
        <dbReference type="ChEBI" id="CHEBI:456216"/>
        <dbReference type="EC" id="2.7.2.1"/>
    </reaction>
</comment>
<comment type="pathway">
    <text evidence="5">Metabolic intermediate biosynthesis; acetyl-CoA biosynthesis; acetyl-CoA from acetate: step 1/2.</text>
</comment>
<evidence type="ECO:0000313" key="7">
    <source>
        <dbReference type="Proteomes" id="UP000277580"/>
    </source>
</evidence>
<dbReference type="PIRSF" id="PIRSF000722">
    <property type="entry name" value="Acetate_prop_kin"/>
    <property type="match status" value="1"/>
</dbReference>
<dbReference type="GO" id="GO:0000287">
    <property type="term" value="F:magnesium ion binding"/>
    <property type="evidence" value="ECO:0007669"/>
    <property type="project" value="UniProtKB-UniRule"/>
</dbReference>
<gene>
    <name evidence="6" type="ORF">P167DRAFT_532461</name>
</gene>
<evidence type="ECO:0000313" key="6">
    <source>
        <dbReference type="EMBL" id="RPB16464.1"/>
    </source>
</evidence>
<feature type="binding site" evidence="5">
    <location>
        <begin position="229"/>
        <end position="233"/>
    </location>
    <ligand>
        <name>ATP</name>
        <dbReference type="ChEBI" id="CHEBI:30616"/>
    </ligand>
</feature>
<feature type="binding site" evidence="5">
    <location>
        <position position="417"/>
    </location>
    <ligand>
        <name>Mg(2+)</name>
        <dbReference type="ChEBI" id="CHEBI:18420"/>
    </ligand>
</feature>
<dbReference type="Pfam" id="PF00871">
    <property type="entry name" value="Acetate_kinase"/>
    <property type="match status" value="1"/>
</dbReference>
<keyword evidence="3 5" id="KW-0418">Kinase</keyword>
<comment type="similarity">
    <text evidence="5">Belongs to the acetokinase family.</text>
</comment>
<dbReference type="NCBIfam" id="TIGR00016">
    <property type="entry name" value="ackA"/>
    <property type="match status" value="1"/>
</dbReference>
<name>A0A3N4L0W6_9PEZI</name>
<dbReference type="InterPro" id="IPR023865">
    <property type="entry name" value="Aliphatic_acid_kinase_CS"/>
</dbReference>
<evidence type="ECO:0000256" key="5">
    <source>
        <dbReference type="HAMAP-Rule" id="MF_03131"/>
    </source>
</evidence>
<evidence type="ECO:0000256" key="2">
    <source>
        <dbReference type="ARBA" id="ARBA00022741"/>
    </source>
</evidence>
<feature type="site" description="Transition state stabilizer" evidence="5">
    <location>
        <position position="201"/>
    </location>
</feature>
<feature type="binding site" evidence="5">
    <location>
        <position position="112"/>
    </location>
    <ligand>
        <name>substrate</name>
    </ligand>
</feature>
<dbReference type="PANTHER" id="PTHR21060:SF15">
    <property type="entry name" value="ACETATE KINASE-RELATED"/>
    <property type="match status" value="1"/>
</dbReference>
<dbReference type="GO" id="GO:0006083">
    <property type="term" value="P:acetate metabolic process"/>
    <property type="evidence" value="ECO:0007669"/>
    <property type="project" value="TreeGrafter"/>
</dbReference>
<dbReference type="GO" id="GO:0005524">
    <property type="term" value="F:ATP binding"/>
    <property type="evidence" value="ECO:0007669"/>
    <property type="project" value="UniProtKB-KW"/>
</dbReference>
<keyword evidence="5" id="KW-0479">Metal-binding</keyword>
<dbReference type="PANTHER" id="PTHR21060">
    <property type="entry name" value="ACETATE KINASE"/>
    <property type="match status" value="1"/>
</dbReference>
<feature type="binding site" evidence="5">
    <location>
        <position position="18"/>
    </location>
    <ligand>
        <name>ATP</name>
        <dbReference type="ChEBI" id="CHEBI:30616"/>
    </ligand>
</feature>
<dbReference type="PRINTS" id="PR00471">
    <property type="entry name" value="ACETATEKNASE"/>
</dbReference>
<dbReference type="EMBL" id="ML119109">
    <property type="protein sequence ID" value="RPB16464.1"/>
    <property type="molecule type" value="Genomic_DNA"/>
</dbReference>
<keyword evidence="5" id="KW-0460">Magnesium</keyword>
<accession>A0A3N4L0W6</accession>
<dbReference type="OrthoDB" id="67445at2759"/>
<dbReference type="SUPFAM" id="SSF53067">
    <property type="entry name" value="Actin-like ATPase domain"/>
    <property type="match status" value="2"/>
</dbReference>
<keyword evidence="2 5" id="KW-0547">Nucleotide-binding</keyword>
<dbReference type="UniPathway" id="UPA00340">
    <property type="reaction ID" value="UER00458"/>
</dbReference>
<feature type="binding site" evidence="5">
    <location>
        <position position="11"/>
    </location>
    <ligand>
        <name>Mg(2+)</name>
        <dbReference type="ChEBI" id="CHEBI:18420"/>
    </ligand>
</feature>
<dbReference type="AlphaFoldDB" id="A0A3N4L0W6"/>
<comment type="cofactor">
    <cofactor evidence="5">
        <name>Mg(2+)</name>
        <dbReference type="ChEBI" id="CHEBI:18420"/>
    </cofactor>
</comment>
<dbReference type="HAMAP" id="MF_00020">
    <property type="entry name" value="Acetate_kinase"/>
    <property type="match status" value="1"/>
</dbReference>